<sequence>MDGLNSYCGKSCLMEWKSLFKGSNQLDGFCISGERRKLRNLNLSSAVKNENLLGDGCIDYIEFVAMMQRGNATFGTKHLQNAGFSPSSREALPVF</sequence>
<protein>
    <submittedName>
        <fullName evidence="1">Uncharacterized protein</fullName>
    </submittedName>
</protein>
<dbReference type="EMBL" id="WJXA01000001">
    <property type="protein sequence ID" value="KAF7152759.1"/>
    <property type="molecule type" value="Genomic_DNA"/>
</dbReference>
<reference evidence="1" key="1">
    <citation type="submission" date="2019-11" db="EMBL/GenBank/DDBJ databases">
        <authorList>
            <person name="Liu Y."/>
            <person name="Hou J."/>
            <person name="Li T.-Q."/>
            <person name="Guan C.-H."/>
            <person name="Wu X."/>
            <person name="Wu H.-Z."/>
            <person name="Ling F."/>
            <person name="Zhang R."/>
            <person name="Shi X.-G."/>
            <person name="Ren J.-P."/>
            <person name="Chen E.-F."/>
            <person name="Sun J.-M."/>
        </authorList>
    </citation>
    <scope>NUCLEOTIDE SEQUENCE</scope>
    <source>
        <strain evidence="1">Adult_tree_wgs_1</strain>
        <tissue evidence="1">Leaves</tissue>
    </source>
</reference>
<name>A0A834LY03_RHOSS</name>
<evidence type="ECO:0000313" key="2">
    <source>
        <dbReference type="Proteomes" id="UP000626092"/>
    </source>
</evidence>
<proteinExistence type="predicted"/>
<evidence type="ECO:0000313" key="1">
    <source>
        <dbReference type="EMBL" id="KAF7152759.1"/>
    </source>
</evidence>
<keyword evidence="2" id="KW-1185">Reference proteome</keyword>
<dbReference type="AlphaFoldDB" id="A0A834LY03"/>
<dbReference type="Proteomes" id="UP000626092">
    <property type="component" value="Unassembled WGS sequence"/>
</dbReference>
<accession>A0A834LY03</accession>
<organism evidence="1 2">
    <name type="scientific">Rhododendron simsii</name>
    <name type="common">Sims's rhododendron</name>
    <dbReference type="NCBI Taxonomy" id="118357"/>
    <lineage>
        <taxon>Eukaryota</taxon>
        <taxon>Viridiplantae</taxon>
        <taxon>Streptophyta</taxon>
        <taxon>Embryophyta</taxon>
        <taxon>Tracheophyta</taxon>
        <taxon>Spermatophyta</taxon>
        <taxon>Magnoliopsida</taxon>
        <taxon>eudicotyledons</taxon>
        <taxon>Gunneridae</taxon>
        <taxon>Pentapetalae</taxon>
        <taxon>asterids</taxon>
        <taxon>Ericales</taxon>
        <taxon>Ericaceae</taxon>
        <taxon>Ericoideae</taxon>
        <taxon>Rhodoreae</taxon>
        <taxon>Rhododendron</taxon>
    </lineage>
</organism>
<comment type="caution">
    <text evidence="1">The sequence shown here is derived from an EMBL/GenBank/DDBJ whole genome shotgun (WGS) entry which is preliminary data.</text>
</comment>
<gene>
    <name evidence="1" type="ORF">RHSIM_Rhsim01G0020100</name>
</gene>